<dbReference type="Pfam" id="PF00106">
    <property type="entry name" value="adh_short"/>
    <property type="match status" value="1"/>
</dbReference>
<evidence type="ECO:0000256" key="1">
    <source>
        <dbReference type="ARBA" id="ARBA00006484"/>
    </source>
</evidence>
<dbReference type="GO" id="GO:0016616">
    <property type="term" value="F:oxidoreductase activity, acting on the CH-OH group of donors, NAD or NADP as acceptor"/>
    <property type="evidence" value="ECO:0007669"/>
    <property type="project" value="TreeGrafter"/>
</dbReference>
<dbReference type="PRINTS" id="PR00080">
    <property type="entry name" value="SDRFAMILY"/>
</dbReference>
<dbReference type="SUPFAM" id="SSF51735">
    <property type="entry name" value="NAD(P)-binding Rossmann-fold domains"/>
    <property type="match status" value="1"/>
</dbReference>
<evidence type="ECO:0000313" key="3">
    <source>
        <dbReference type="EMBL" id="SVC49220.1"/>
    </source>
</evidence>
<protein>
    <recommendedName>
        <fullName evidence="4">Short-chain dehydrogenase</fullName>
    </recommendedName>
</protein>
<dbReference type="InterPro" id="IPR002347">
    <property type="entry name" value="SDR_fam"/>
</dbReference>
<evidence type="ECO:0008006" key="4">
    <source>
        <dbReference type="Google" id="ProtNLM"/>
    </source>
</evidence>
<dbReference type="InterPro" id="IPR036291">
    <property type="entry name" value="NAD(P)-bd_dom_sf"/>
</dbReference>
<name>A0A382MKQ8_9ZZZZ</name>
<dbReference type="Gene3D" id="3.40.50.720">
    <property type="entry name" value="NAD(P)-binding Rossmann-like Domain"/>
    <property type="match status" value="1"/>
</dbReference>
<organism evidence="3">
    <name type="scientific">marine metagenome</name>
    <dbReference type="NCBI Taxonomy" id="408172"/>
    <lineage>
        <taxon>unclassified sequences</taxon>
        <taxon>metagenomes</taxon>
        <taxon>ecological metagenomes</taxon>
    </lineage>
</organism>
<keyword evidence="2" id="KW-0560">Oxidoreductase</keyword>
<comment type="similarity">
    <text evidence="1">Belongs to the short-chain dehydrogenases/reductases (SDR) family.</text>
</comment>
<sequence>MNYLKKMFGLEGKSIVITGGAGAIGITMANTLLKAGANVMLWSRSQESLDEAFEKLNNPPTSRCQGLTLDTGDEGAVRDYLKFSIDQFGRIDILINGVGGNLGTSPLLETDMEQFSQVMQMNLMAGMMIPTKAFCKYWIDKDIKGNIINFTSIASYQPLSGVWAYNASKAAVLSLTQGAANEFASFGIRVNAITPGFFIGKQNKDLLINKKTGGFTNRGQAIIAKTPFERFGSLEELEGVILFLASDRASGFVTGVSIP</sequence>
<dbReference type="PANTHER" id="PTHR42760">
    <property type="entry name" value="SHORT-CHAIN DEHYDROGENASES/REDUCTASES FAMILY MEMBER"/>
    <property type="match status" value="1"/>
</dbReference>
<dbReference type="EMBL" id="UINC01094189">
    <property type="protein sequence ID" value="SVC49220.1"/>
    <property type="molecule type" value="Genomic_DNA"/>
</dbReference>
<feature type="non-terminal residue" evidence="3">
    <location>
        <position position="259"/>
    </location>
</feature>
<proteinExistence type="inferred from homology"/>
<dbReference type="PROSITE" id="PS00061">
    <property type="entry name" value="ADH_SHORT"/>
    <property type="match status" value="1"/>
</dbReference>
<dbReference type="PANTHER" id="PTHR42760:SF115">
    <property type="entry name" value="3-OXOACYL-[ACYL-CARRIER-PROTEIN] REDUCTASE FABG"/>
    <property type="match status" value="1"/>
</dbReference>
<dbReference type="AlphaFoldDB" id="A0A382MKQ8"/>
<dbReference type="PRINTS" id="PR00081">
    <property type="entry name" value="GDHRDH"/>
</dbReference>
<reference evidence="3" key="1">
    <citation type="submission" date="2018-05" db="EMBL/GenBank/DDBJ databases">
        <authorList>
            <person name="Lanie J.A."/>
            <person name="Ng W.-L."/>
            <person name="Kazmierczak K.M."/>
            <person name="Andrzejewski T.M."/>
            <person name="Davidsen T.M."/>
            <person name="Wayne K.J."/>
            <person name="Tettelin H."/>
            <person name="Glass J.I."/>
            <person name="Rusch D."/>
            <person name="Podicherti R."/>
            <person name="Tsui H.-C.T."/>
            <person name="Winkler M.E."/>
        </authorList>
    </citation>
    <scope>NUCLEOTIDE SEQUENCE</scope>
</reference>
<dbReference type="InterPro" id="IPR020904">
    <property type="entry name" value="Sc_DH/Rdtase_CS"/>
</dbReference>
<gene>
    <name evidence="3" type="ORF">METZ01_LOCUS302074</name>
</gene>
<accession>A0A382MKQ8</accession>
<evidence type="ECO:0000256" key="2">
    <source>
        <dbReference type="ARBA" id="ARBA00023002"/>
    </source>
</evidence>